<gene>
    <name evidence="2" type="ORF">JBS370_LOCUS8178</name>
    <name evidence="1" type="ORF">ZHD862_LOCUS34197</name>
</gene>
<comment type="caution">
    <text evidence="1">The sequence shown here is derived from an EMBL/GenBank/DDBJ whole genome shotgun (WGS) entry which is preliminary data.</text>
</comment>
<evidence type="ECO:0000313" key="3">
    <source>
        <dbReference type="Proteomes" id="UP000663864"/>
    </source>
</evidence>
<dbReference type="EMBL" id="CAJOBD010000510">
    <property type="protein sequence ID" value="CAF3680677.1"/>
    <property type="molecule type" value="Genomic_DNA"/>
</dbReference>
<name>A0A815N0Y5_9BILA</name>
<dbReference type="Proteomes" id="UP000663864">
    <property type="component" value="Unassembled WGS sequence"/>
</dbReference>
<protein>
    <submittedName>
        <fullName evidence="1">Uncharacterized protein</fullName>
    </submittedName>
</protein>
<dbReference type="Proteomes" id="UP000663836">
    <property type="component" value="Unassembled WGS sequence"/>
</dbReference>
<reference evidence="1" key="1">
    <citation type="submission" date="2021-02" db="EMBL/GenBank/DDBJ databases">
        <authorList>
            <person name="Nowell W R."/>
        </authorList>
    </citation>
    <scope>NUCLEOTIDE SEQUENCE</scope>
</reference>
<dbReference type="AlphaFoldDB" id="A0A815N0Y5"/>
<sequence>MYRLMAEDKARHGNDNHDTLPLTINCQTLINHPRLIEFNITENNLKQIIENIGGYKMLDNHQIILSEDPLTYTHEDYHSNDYDQRSMNNQNEIVKTNQQYNQNEEC</sequence>
<evidence type="ECO:0000313" key="1">
    <source>
        <dbReference type="EMBL" id="CAF1427001.1"/>
    </source>
</evidence>
<proteinExistence type="predicted"/>
<organism evidence="1 3">
    <name type="scientific">Rotaria sordida</name>
    <dbReference type="NCBI Taxonomy" id="392033"/>
    <lineage>
        <taxon>Eukaryota</taxon>
        <taxon>Metazoa</taxon>
        <taxon>Spiralia</taxon>
        <taxon>Gnathifera</taxon>
        <taxon>Rotifera</taxon>
        <taxon>Eurotatoria</taxon>
        <taxon>Bdelloidea</taxon>
        <taxon>Philodinida</taxon>
        <taxon>Philodinidae</taxon>
        <taxon>Rotaria</taxon>
    </lineage>
</organism>
<accession>A0A815N0Y5</accession>
<evidence type="ECO:0000313" key="2">
    <source>
        <dbReference type="EMBL" id="CAF3680677.1"/>
    </source>
</evidence>
<dbReference type="EMBL" id="CAJNOT010004323">
    <property type="protein sequence ID" value="CAF1427001.1"/>
    <property type="molecule type" value="Genomic_DNA"/>
</dbReference>